<dbReference type="InterPro" id="IPR027417">
    <property type="entry name" value="P-loop_NTPase"/>
</dbReference>
<dbReference type="InterPro" id="IPR056681">
    <property type="entry name" value="DUF7779"/>
</dbReference>
<dbReference type="InterPro" id="IPR011990">
    <property type="entry name" value="TPR-like_helical_dom_sf"/>
</dbReference>
<dbReference type="SUPFAM" id="SSF52540">
    <property type="entry name" value="P-loop containing nucleoside triphosphate hydrolases"/>
    <property type="match status" value="1"/>
</dbReference>
<dbReference type="Gene3D" id="1.25.40.10">
    <property type="entry name" value="Tetratricopeptide repeat domain"/>
    <property type="match status" value="1"/>
</dbReference>
<proteinExistence type="predicted"/>
<dbReference type="PANTHER" id="PTHR46082">
    <property type="entry name" value="ATP/GTP-BINDING PROTEIN-RELATED"/>
    <property type="match status" value="1"/>
</dbReference>
<evidence type="ECO:0000313" key="2">
    <source>
        <dbReference type="EMBL" id="PWW80873.1"/>
    </source>
</evidence>
<dbReference type="Proteomes" id="UP000246991">
    <property type="component" value="Unassembled WGS sequence"/>
</dbReference>
<protein>
    <recommendedName>
        <fullName evidence="1">DUF7779 domain-containing protein</fullName>
    </recommendedName>
</protein>
<evidence type="ECO:0000313" key="3">
    <source>
        <dbReference type="Proteomes" id="UP000246991"/>
    </source>
</evidence>
<gene>
    <name evidence="2" type="ORF">C7212DRAFT_160641</name>
</gene>
<sequence>CDVFWVQGSVILKFAEGFKAIAEHVRIPPMSAEKDAGGFLWCTRAWLEGPDGGDWILAIDNADNDADFIGDTSPIAEFVPQGRKGTVVFTTRCRQVAIRQGCKIIKICQMEPEEALELFSKRFEGWRSLKNEEKGAAAMILNSVDHLLLAVVGSSAFMTENGTSPSVYWSIFQENDKRARELLLERFCDIQREVDMTESILGTYFITFDRIVEQMPLAANLLGLIAFFDRQNIPEELLTRSGLEGMDDSLKFCRAIGELLRFSLVTEGRYEGTAFYELHRLVQLSIRAYLSIEQAKQGKAARLRAISMLLPVYEYKRRNICAAYMSHALVLTRDSMDTIAEALVYRMGEHYIEMGSYDNAEIQVINCRPLEGSKKSFESDHPHTLRAVDSLALVRREQGRYKESEAMNRRALEGSEKALGLDHPRTLGAVNNLSILSLKQGKYIESEILSRRALEGREKALGTIHHSVLSIIDNPTLALEARGKYAEAETLL</sequence>
<dbReference type="PANTHER" id="PTHR46082:SF6">
    <property type="entry name" value="AAA+ ATPASE DOMAIN-CONTAINING PROTEIN-RELATED"/>
    <property type="match status" value="1"/>
</dbReference>
<accession>A0A317T2F1</accession>
<feature type="non-terminal residue" evidence="2">
    <location>
        <position position="1"/>
    </location>
</feature>
<dbReference type="AlphaFoldDB" id="A0A317T2F1"/>
<reference evidence="2 3" key="1">
    <citation type="submission" date="2018-03" db="EMBL/GenBank/DDBJ databases">
        <title>Genomes of Pezizomycetes fungi and the evolution of truffles.</title>
        <authorList>
            <person name="Murat C."/>
            <person name="Payen T."/>
            <person name="Noel B."/>
            <person name="Kuo A."/>
            <person name="Martin F.M."/>
        </authorList>
    </citation>
    <scope>NUCLEOTIDE SEQUENCE [LARGE SCALE GENOMIC DNA]</scope>
    <source>
        <strain evidence="2">091103-1</strain>
    </source>
</reference>
<dbReference type="STRING" id="42249.A0A317T2F1"/>
<feature type="domain" description="DUF7779" evidence="1">
    <location>
        <begin position="216"/>
        <end position="293"/>
    </location>
</feature>
<dbReference type="InterPro" id="IPR053137">
    <property type="entry name" value="NLR-like"/>
</dbReference>
<keyword evidence="3" id="KW-1185">Reference proteome</keyword>
<dbReference type="Pfam" id="PF25000">
    <property type="entry name" value="DUF7779"/>
    <property type="match status" value="1"/>
</dbReference>
<name>A0A317T2F1_9PEZI</name>
<evidence type="ECO:0000259" key="1">
    <source>
        <dbReference type="Pfam" id="PF25000"/>
    </source>
</evidence>
<dbReference type="OrthoDB" id="5986190at2759"/>
<dbReference type="EMBL" id="PYWC01000001">
    <property type="protein sequence ID" value="PWW80873.1"/>
    <property type="molecule type" value="Genomic_DNA"/>
</dbReference>
<dbReference type="SUPFAM" id="SSF48452">
    <property type="entry name" value="TPR-like"/>
    <property type="match status" value="1"/>
</dbReference>
<organism evidence="2 3">
    <name type="scientific">Tuber magnatum</name>
    <name type="common">white Piedmont truffle</name>
    <dbReference type="NCBI Taxonomy" id="42249"/>
    <lineage>
        <taxon>Eukaryota</taxon>
        <taxon>Fungi</taxon>
        <taxon>Dikarya</taxon>
        <taxon>Ascomycota</taxon>
        <taxon>Pezizomycotina</taxon>
        <taxon>Pezizomycetes</taxon>
        <taxon>Pezizales</taxon>
        <taxon>Tuberaceae</taxon>
        <taxon>Tuber</taxon>
    </lineage>
</organism>
<dbReference type="Pfam" id="PF13424">
    <property type="entry name" value="TPR_12"/>
    <property type="match status" value="1"/>
</dbReference>
<comment type="caution">
    <text evidence="2">The sequence shown here is derived from an EMBL/GenBank/DDBJ whole genome shotgun (WGS) entry which is preliminary data.</text>
</comment>